<evidence type="ECO:0000313" key="1">
    <source>
        <dbReference type="EMBL" id="GLJ74655.1"/>
    </source>
</evidence>
<sequence length="563" mass="59882">MDDEFVTSVREAAVRGAAEVAATTAADTDGLAHRELMRRAKVLGSVALAAPESAPVDVFGRTAALVERLAALQTASGLFEGGDNVQSPPDSAFTINDVCDVHHLLGAAPAEAAGLRERLAEILIRATPALLAGGVHTPNHRWELTAALARIHRSFPDRRLVDRAEEWLAEGIDIDGDGFFSERSPNYATAVSIPSLLAVADILDRPELRADVERNLELTLSLIGQDGAVETLPSRRQDQGTHFPLARYVAAFREFAVNTGRGDFAWAAGRAASDGIDDQGLLAELLLRPAIGGELPAALAPRRDELVVHASASLAVRRGDRSELVLFGGSDYPRHRRIRSGLAVDPTFLRVFAGAAILDSARLSRSFFGLGPFRADGLHRQEDGGIALRERLVGGYYEPLPIEARRPDGGYDLVDEGRFSASMSFGERSVDEVVLATSVVAHPRADGVDLEVELSGPPLAWSLELAFRPGGVLDAPGPRPSDGAYVLIGRTASYRAGGDAIVIEVEGLTPVDNPIGYVPGEDYTYLGGTDAAPGVRLLIGGQAPARFRLRLRTERDATSGAAA</sequence>
<accession>A0A9W6LYA8</accession>
<dbReference type="Proteomes" id="UP001142372">
    <property type="component" value="Unassembled WGS sequence"/>
</dbReference>
<comment type="caution">
    <text evidence="1">The sequence shown here is derived from an EMBL/GenBank/DDBJ whole genome shotgun (WGS) entry which is preliminary data.</text>
</comment>
<name>A0A9W6LYA8_9MICO</name>
<gene>
    <name evidence="1" type="ORF">GCM10017584_02280</name>
</gene>
<proteinExistence type="predicted"/>
<organism evidence="1 2">
    <name type="scientific">Leifsonia poae</name>
    <dbReference type="NCBI Taxonomy" id="110933"/>
    <lineage>
        <taxon>Bacteria</taxon>
        <taxon>Bacillati</taxon>
        <taxon>Actinomycetota</taxon>
        <taxon>Actinomycetes</taxon>
        <taxon>Micrococcales</taxon>
        <taxon>Microbacteriaceae</taxon>
        <taxon>Leifsonia</taxon>
    </lineage>
</organism>
<dbReference type="RefSeq" id="WP_271175359.1">
    <property type="nucleotide sequence ID" value="NZ_BAAAJO010000001.1"/>
</dbReference>
<protein>
    <submittedName>
        <fullName evidence="1">Uncharacterized protein</fullName>
    </submittedName>
</protein>
<reference evidence="1" key="1">
    <citation type="journal article" date="2014" name="Int. J. Syst. Evol. Microbiol.">
        <title>Complete genome sequence of Corynebacterium casei LMG S-19264T (=DSM 44701T), isolated from a smear-ripened cheese.</title>
        <authorList>
            <consortium name="US DOE Joint Genome Institute (JGI-PGF)"/>
            <person name="Walter F."/>
            <person name="Albersmeier A."/>
            <person name="Kalinowski J."/>
            <person name="Ruckert C."/>
        </authorList>
    </citation>
    <scope>NUCLEOTIDE SEQUENCE</scope>
    <source>
        <strain evidence="1">VKM Ac-1401</strain>
    </source>
</reference>
<dbReference type="EMBL" id="BSEN01000001">
    <property type="protein sequence ID" value="GLJ74655.1"/>
    <property type="molecule type" value="Genomic_DNA"/>
</dbReference>
<dbReference type="AlphaFoldDB" id="A0A9W6LYA8"/>
<reference evidence="1" key="2">
    <citation type="submission" date="2023-01" db="EMBL/GenBank/DDBJ databases">
        <authorList>
            <person name="Sun Q."/>
            <person name="Evtushenko L."/>
        </authorList>
    </citation>
    <scope>NUCLEOTIDE SEQUENCE</scope>
    <source>
        <strain evidence="1">VKM Ac-1401</strain>
    </source>
</reference>
<keyword evidence="2" id="KW-1185">Reference proteome</keyword>
<evidence type="ECO:0000313" key="2">
    <source>
        <dbReference type="Proteomes" id="UP001142372"/>
    </source>
</evidence>